<name>A0A380JRE9_9STRE</name>
<sequence length="87" mass="10198">MDMKYCQCCAMPMGEGKELYGTNSDGSVNEDYCKYCFEKGEFTFKGTMEEMIEICVPHVVEANKDMNEDSARKMMMEFFPTLKRWKE</sequence>
<organism evidence="2 3">
    <name type="scientific">Streptococcus equi subsp. equi</name>
    <dbReference type="NCBI Taxonomy" id="148942"/>
    <lineage>
        <taxon>Bacteria</taxon>
        <taxon>Bacillati</taxon>
        <taxon>Bacillota</taxon>
        <taxon>Bacilli</taxon>
        <taxon>Lactobacillales</taxon>
        <taxon>Streptococcaceae</taxon>
        <taxon>Streptococcus</taxon>
    </lineage>
</organism>
<reference evidence="2 3" key="1">
    <citation type="submission" date="2018-06" db="EMBL/GenBank/DDBJ databases">
        <authorList>
            <consortium name="Pathogen Informatics"/>
            <person name="Doyle S."/>
        </authorList>
    </citation>
    <scope>NUCLEOTIDE SEQUENCE [LARGE SCALE GENOMIC DNA]</scope>
    <source>
        <strain evidence="2 3">NCTC12092</strain>
    </source>
</reference>
<proteinExistence type="predicted"/>
<feature type="domain" description="Putative zinc ribbon" evidence="1">
    <location>
        <begin position="5"/>
        <end position="86"/>
    </location>
</feature>
<dbReference type="Proteomes" id="UP000254461">
    <property type="component" value="Unassembled WGS sequence"/>
</dbReference>
<dbReference type="InterPro" id="IPR025868">
    <property type="entry name" value="Zn_ribbon_dom_put"/>
</dbReference>
<gene>
    <name evidence="2" type="ORF">NCTC12092_00658</name>
</gene>
<dbReference type="EMBL" id="UHFF01000002">
    <property type="protein sequence ID" value="SUN45764.1"/>
    <property type="molecule type" value="Genomic_DNA"/>
</dbReference>
<protein>
    <submittedName>
        <fullName evidence="2">Putative transcriptional regulator</fullName>
    </submittedName>
</protein>
<dbReference type="Pfam" id="PF12674">
    <property type="entry name" value="Zn_ribbon_2"/>
    <property type="match status" value="1"/>
</dbReference>
<evidence type="ECO:0000259" key="1">
    <source>
        <dbReference type="Pfam" id="PF12674"/>
    </source>
</evidence>
<dbReference type="AlphaFoldDB" id="A0A380JRE9"/>
<evidence type="ECO:0000313" key="3">
    <source>
        <dbReference type="Proteomes" id="UP000254461"/>
    </source>
</evidence>
<dbReference type="RefSeq" id="WP_115250780.1">
    <property type="nucleotide sequence ID" value="NZ_UHFF01000002.1"/>
</dbReference>
<evidence type="ECO:0000313" key="2">
    <source>
        <dbReference type="EMBL" id="SUN45764.1"/>
    </source>
</evidence>
<accession>A0A380JRE9</accession>